<reference evidence="2 3" key="1">
    <citation type="submission" date="2018-11" db="EMBL/GenBank/DDBJ databases">
        <title>Sequencing the genomes of 1000 actinobacteria strains.</title>
        <authorList>
            <person name="Klenk H.-P."/>
        </authorList>
    </citation>
    <scope>NUCLEOTIDE SEQUENCE [LARGE SCALE GENOMIC DNA]</scope>
    <source>
        <strain evidence="2 3">DSM 11294</strain>
    </source>
</reference>
<dbReference type="Proteomes" id="UP000280668">
    <property type="component" value="Unassembled WGS sequence"/>
</dbReference>
<name>A0A3N2BEN2_9MICO</name>
<keyword evidence="1" id="KW-1133">Transmembrane helix</keyword>
<gene>
    <name evidence="2" type="ORF">EDD31_2109</name>
</gene>
<evidence type="ECO:0000313" key="3">
    <source>
        <dbReference type="Proteomes" id="UP000280668"/>
    </source>
</evidence>
<evidence type="ECO:0008006" key="4">
    <source>
        <dbReference type="Google" id="ProtNLM"/>
    </source>
</evidence>
<comment type="caution">
    <text evidence="2">The sequence shown here is derived from an EMBL/GenBank/DDBJ whole genome shotgun (WGS) entry which is preliminary data.</text>
</comment>
<organism evidence="2 3">
    <name type="scientific">Bogoriella caseilytica</name>
    <dbReference type="NCBI Taxonomy" id="56055"/>
    <lineage>
        <taxon>Bacteria</taxon>
        <taxon>Bacillati</taxon>
        <taxon>Actinomycetota</taxon>
        <taxon>Actinomycetes</taxon>
        <taxon>Micrococcales</taxon>
        <taxon>Bogoriellaceae</taxon>
        <taxon>Bogoriella</taxon>
    </lineage>
</organism>
<dbReference type="AlphaFoldDB" id="A0A3N2BEN2"/>
<dbReference type="RefSeq" id="WP_123304104.1">
    <property type="nucleotide sequence ID" value="NZ_RKHK01000001.1"/>
</dbReference>
<feature type="transmembrane region" description="Helical" evidence="1">
    <location>
        <begin position="17"/>
        <end position="41"/>
    </location>
</feature>
<sequence length="154" mass="15691">MNARRSRRPGSGEDGGILVLTMGLMAIAAGLILVVASVSALHIEHKRLLALADSAAVAAADALDESYFEVRGAELPLSDASVLAAVEEHLAAQPPALLERFDHLTIVSPTGSPDGSSAQVSLGAVTSPAFLPFGLVPGREGFALEVTATARAAP</sequence>
<keyword evidence="1" id="KW-0812">Transmembrane</keyword>
<evidence type="ECO:0000313" key="2">
    <source>
        <dbReference type="EMBL" id="ROR73721.1"/>
    </source>
</evidence>
<accession>A0A3N2BEN2</accession>
<keyword evidence="1" id="KW-0472">Membrane</keyword>
<protein>
    <recommendedName>
        <fullName evidence="4">Flp pilus-assembly TadE/G-like protein</fullName>
    </recommendedName>
</protein>
<proteinExistence type="predicted"/>
<keyword evidence="3" id="KW-1185">Reference proteome</keyword>
<evidence type="ECO:0000256" key="1">
    <source>
        <dbReference type="SAM" id="Phobius"/>
    </source>
</evidence>
<dbReference type="EMBL" id="RKHK01000001">
    <property type="protein sequence ID" value="ROR73721.1"/>
    <property type="molecule type" value="Genomic_DNA"/>
</dbReference>
<dbReference type="OrthoDB" id="4793549at2"/>